<dbReference type="InterPro" id="IPR000626">
    <property type="entry name" value="Ubiquitin-like_dom"/>
</dbReference>
<dbReference type="PROSITE" id="PS51035">
    <property type="entry name" value="BAG"/>
    <property type="match status" value="1"/>
</dbReference>
<dbReference type="FunFam" id="3.10.20.90:FF:000298">
    <property type="entry name" value="BAG family molecular chaperone regulator 1"/>
    <property type="match status" value="1"/>
</dbReference>
<dbReference type="AlphaFoldDB" id="A0AAX6ENG5"/>
<dbReference type="SUPFAM" id="SSF63491">
    <property type="entry name" value="BAG domain"/>
    <property type="match status" value="1"/>
</dbReference>
<dbReference type="InterPro" id="IPR036533">
    <property type="entry name" value="BAG_dom_sf"/>
</dbReference>
<keyword evidence="7" id="KW-1185">Reference proteome</keyword>
<dbReference type="SUPFAM" id="SSF54236">
    <property type="entry name" value="Ubiquitin-like"/>
    <property type="match status" value="1"/>
</dbReference>
<dbReference type="SMART" id="SM00264">
    <property type="entry name" value="BAG"/>
    <property type="match status" value="1"/>
</dbReference>
<evidence type="ECO:0000259" key="4">
    <source>
        <dbReference type="PROSITE" id="PS50053"/>
    </source>
</evidence>
<dbReference type="PROSITE" id="PS50053">
    <property type="entry name" value="UBIQUITIN_2"/>
    <property type="match status" value="1"/>
</dbReference>
<proteinExistence type="predicted"/>
<dbReference type="InterPro" id="IPR029071">
    <property type="entry name" value="Ubiquitin-like_domsf"/>
</dbReference>
<gene>
    <name evidence="6" type="ORF">M6B38_181220</name>
</gene>
<name>A0AAX6ENG5_IRIPA</name>
<evidence type="ECO:0000256" key="3">
    <source>
        <dbReference type="SAM" id="MobiDB-lite"/>
    </source>
</evidence>
<dbReference type="EMBL" id="JANAVB010035223">
    <property type="protein sequence ID" value="KAJ6805712.1"/>
    <property type="molecule type" value="Genomic_DNA"/>
</dbReference>
<evidence type="ECO:0000256" key="2">
    <source>
        <dbReference type="ARBA" id="ARBA00058673"/>
    </source>
</evidence>
<dbReference type="GO" id="GO:0000774">
    <property type="term" value="F:adenyl-nucleotide exchange factor activity"/>
    <property type="evidence" value="ECO:0007669"/>
    <property type="project" value="TreeGrafter"/>
</dbReference>
<reference evidence="6" key="1">
    <citation type="journal article" date="2023" name="GigaByte">
        <title>Genome assembly of the bearded iris, Iris pallida Lam.</title>
        <authorList>
            <person name="Bruccoleri R.E."/>
            <person name="Oakeley E.J."/>
            <person name="Faust A.M.E."/>
            <person name="Altorfer M."/>
            <person name="Dessus-Babus S."/>
            <person name="Burckhardt D."/>
            <person name="Oertli M."/>
            <person name="Naumann U."/>
            <person name="Petersen F."/>
            <person name="Wong J."/>
        </authorList>
    </citation>
    <scope>NUCLEOTIDE SEQUENCE</scope>
    <source>
        <strain evidence="6">GSM-AAB239-AS_SAM_17_03QT</strain>
    </source>
</reference>
<evidence type="ECO:0000313" key="6">
    <source>
        <dbReference type="EMBL" id="KAJ6805712.1"/>
    </source>
</evidence>
<dbReference type="PANTHER" id="PTHR12329:SF11">
    <property type="entry name" value="BAG FAMILY MOLECULAR CHAPERONE REGULATOR 1"/>
    <property type="match status" value="1"/>
</dbReference>
<feature type="compositionally biased region" description="Polar residues" evidence="3">
    <location>
        <begin position="232"/>
        <end position="247"/>
    </location>
</feature>
<comment type="caution">
    <text evidence="6">The sequence shown here is derived from an EMBL/GenBank/DDBJ whole genome shotgun (WGS) entry which is preliminary data.</text>
</comment>
<dbReference type="Gene3D" id="3.10.20.90">
    <property type="entry name" value="Phosphatidylinositol 3-kinase Catalytic Subunit, Chain A, domain 1"/>
    <property type="match status" value="1"/>
</dbReference>
<protein>
    <submittedName>
        <fullName evidence="6">BAG family molecular chaperone regulator 1</fullName>
    </submittedName>
</protein>
<dbReference type="InterPro" id="IPR003103">
    <property type="entry name" value="BAG_domain"/>
</dbReference>
<feature type="domain" description="BAG" evidence="5">
    <location>
        <begin position="149"/>
        <end position="228"/>
    </location>
</feature>
<feature type="compositionally biased region" description="Polar residues" evidence="3">
    <location>
        <begin position="261"/>
        <end position="272"/>
    </location>
</feature>
<feature type="domain" description="Ubiquitin-like" evidence="4">
    <location>
        <begin position="56"/>
        <end position="124"/>
    </location>
</feature>
<feature type="compositionally biased region" description="Polar residues" evidence="3">
    <location>
        <begin position="283"/>
        <end position="294"/>
    </location>
</feature>
<dbReference type="GO" id="GO:0051087">
    <property type="term" value="F:protein-folding chaperone binding"/>
    <property type="evidence" value="ECO:0007669"/>
    <property type="project" value="InterPro"/>
</dbReference>
<feature type="region of interest" description="Disordered" evidence="3">
    <location>
        <begin position="231"/>
        <end position="305"/>
    </location>
</feature>
<reference evidence="6" key="2">
    <citation type="submission" date="2023-04" db="EMBL/GenBank/DDBJ databases">
        <authorList>
            <person name="Bruccoleri R.E."/>
            <person name="Oakeley E.J."/>
            <person name="Faust A.-M."/>
            <person name="Dessus-Babus S."/>
            <person name="Altorfer M."/>
            <person name="Burckhardt D."/>
            <person name="Oertli M."/>
            <person name="Naumann U."/>
            <person name="Petersen F."/>
            <person name="Wong J."/>
        </authorList>
    </citation>
    <scope>NUCLEOTIDE SEQUENCE</scope>
    <source>
        <strain evidence="6">GSM-AAB239-AS_SAM_17_03QT</strain>
        <tissue evidence="6">Leaf</tissue>
    </source>
</reference>
<dbReference type="GO" id="GO:0050821">
    <property type="term" value="P:protein stabilization"/>
    <property type="evidence" value="ECO:0007669"/>
    <property type="project" value="TreeGrafter"/>
</dbReference>
<evidence type="ECO:0000259" key="5">
    <source>
        <dbReference type="PROSITE" id="PS51035"/>
    </source>
</evidence>
<accession>A0AAX6ENG5</accession>
<evidence type="ECO:0000313" key="7">
    <source>
        <dbReference type="Proteomes" id="UP001140949"/>
    </source>
</evidence>
<dbReference type="Proteomes" id="UP001140949">
    <property type="component" value="Unassembled WGS sequence"/>
</dbReference>
<dbReference type="Gene3D" id="1.20.58.120">
    <property type="entry name" value="BAG domain"/>
    <property type="match status" value="1"/>
</dbReference>
<comment type="function">
    <text evidence="2">Co-chaperone that regulates diverse cellular pathways, such as programmed cell death and stress responses.</text>
</comment>
<feature type="region of interest" description="Disordered" evidence="3">
    <location>
        <begin position="1"/>
        <end position="29"/>
    </location>
</feature>
<organism evidence="6 7">
    <name type="scientific">Iris pallida</name>
    <name type="common">Sweet iris</name>
    <dbReference type="NCBI Taxonomy" id="29817"/>
    <lineage>
        <taxon>Eukaryota</taxon>
        <taxon>Viridiplantae</taxon>
        <taxon>Streptophyta</taxon>
        <taxon>Embryophyta</taxon>
        <taxon>Tracheophyta</taxon>
        <taxon>Spermatophyta</taxon>
        <taxon>Magnoliopsida</taxon>
        <taxon>Liliopsida</taxon>
        <taxon>Asparagales</taxon>
        <taxon>Iridaceae</taxon>
        <taxon>Iridoideae</taxon>
        <taxon>Irideae</taxon>
        <taxon>Iris</taxon>
    </lineage>
</organism>
<dbReference type="Pfam" id="PF02179">
    <property type="entry name" value="BAG"/>
    <property type="match status" value="1"/>
</dbReference>
<keyword evidence="1" id="KW-0143">Chaperone</keyword>
<dbReference type="PANTHER" id="PTHR12329">
    <property type="entry name" value="BCL2-ASSOCIATED ATHANOGENE"/>
    <property type="match status" value="1"/>
</dbReference>
<dbReference type="InterPro" id="IPR039773">
    <property type="entry name" value="BAG_chaperone_regulator"/>
</dbReference>
<dbReference type="GO" id="GO:0005737">
    <property type="term" value="C:cytoplasm"/>
    <property type="evidence" value="ECO:0007669"/>
    <property type="project" value="TreeGrafter"/>
</dbReference>
<sequence length="305" mass="33801">MMRASTRSPAESLRTLAEDSAGAGTRKEEWEVRPCGMLVQKRNPDSEPAAPPPPVFRLRVKYGSSIHEIYISSQATFGELKKMLSGPTGLHHEDQKILFKDKERQSRAFLDTCGVKDRSKLLVVEDEVARAKRCLEARRAVQAEKAAKSIAQIGRQVDKLASKVSAVEAIVSKGKKVAENDVLNLIEMLMNELLKLDSITAADEDAKLQRRMQVERVQKYVESLDMVKIKNESASNGKTQPPLTTNHKPAVAAAASRQKPHNQNATPPSTTKWDMFDSLFDPPSTSAADTNPTSKPAPRLDWELF</sequence>
<evidence type="ECO:0000256" key="1">
    <source>
        <dbReference type="ARBA" id="ARBA00023186"/>
    </source>
</evidence>